<organism evidence="8 9">
    <name type="scientific">Cinchona calisaya</name>
    <dbReference type="NCBI Taxonomy" id="153742"/>
    <lineage>
        <taxon>Eukaryota</taxon>
        <taxon>Viridiplantae</taxon>
        <taxon>Streptophyta</taxon>
        <taxon>Embryophyta</taxon>
        <taxon>Tracheophyta</taxon>
        <taxon>Spermatophyta</taxon>
        <taxon>Magnoliopsida</taxon>
        <taxon>eudicotyledons</taxon>
        <taxon>Gunneridae</taxon>
        <taxon>Pentapetalae</taxon>
        <taxon>asterids</taxon>
        <taxon>lamiids</taxon>
        <taxon>Gentianales</taxon>
        <taxon>Rubiaceae</taxon>
        <taxon>Cinchonoideae</taxon>
        <taxon>Cinchoneae</taxon>
        <taxon>Cinchona</taxon>
    </lineage>
</organism>
<evidence type="ECO:0000256" key="6">
    <source>
        <dbReference type="SAM" id="SignalP"/>
    </source>
</evidence>
<dbReference type="Proteomes" id="UP001630127">
    <property type="component" value="Unassembled WGS sequence"/>
</dbReference>
<dbReference type="SUPFAM" id="SSF49503">
    <property type="entry name" value="Cupredoxins"/>
    <property type="match status" value="1"/>
</dbReference>
<name>A0ABD2ZBA3_9GENT</name>
<evidence type="ECO:0000256" key="2">
    <source>
        <dbReference type="ARBA" id="ARBA00023008"/>
    </source>
</evidence>
<dbReference type="InterPro" id="IPR003245">
    <property type="entry name" value="Phytocyanin_dom"/>
</dbReference>
<dbReference type="InterPro" id="IPR039391">
    <property type="entry name" value="Phytocyanin-like"/>
</dbReference>
<keyword evidence="3" id="KW-1015">Disulfide bond</keyword>
<proteinExistence type="predicted"/>
<dbReference type="Gene3D" id="2.60.40.420">
    <property type="entry name" value="Cupredoxins - blue copper proteins"/>
    <property type="match status" value="1"/>
</dbReference>
<keyword evidence="1" id="KW-0479">Metal-binding</keyword>
<keyword evidence="9" id="KW-1185">Reference proteome</keyword>
<comment type="caution">
    <text evidence="8">The sequence shown here is derived from an EMBL/GenBank/DDBJ whole genome shotgun (WGS) entry which is preliminary data.</text>
</comment>
<dbReference type="InterPro" id="IPR041844">
    <property type="entry name" value="Plantacyanin"/>
</dbReference>
<dbReference type="CDD" id="cd11013">
    <property type="entry name" value="Plantacyanin"/>
    <property type="match status" value="1"/>
</dbReference>
<gene>
    <name evidence="8" type="ORF">ACH5RR_022507</name>
</gene>
<evidence type="ECO:0000313" key="8">
    <source>
        <dbReference type="EMBL" id="KAL3515605.1"/>
    </source>
</evidence>
<dbReference type="EMBL" id="JBJUIK010000010">
    <property type="protein sequence ID" value="KAL3515605.1"/>
    <property type="molecule type" value="Genomic_DNA"/>
</dbReference>
<dbReference type="PANTHER" id="PTHR33021">
    <property type="entry name" value="BLUE COPPER PROTEIN"/>
    <property type="match status" value="1"/>
</dbReference>
<dbReference type="FunFam" id="2.60.40.420:FF:000013">
    <property type="entry name" value="basic blue protein-like"/>
    <property type="match status" value="1"/>
</dbReference>
<dbReference type="PROSITE" id="PS51485">
    <property type="entry name" value="PHYTOCYANIN"/>
    <property type="match status" value="1"/>
</dbReference>
<dbReference type="InterPro" id="IPR008972">
    <property type="entry name" value="Cupredoxin"/>
</dbReference>
<evidence type="ECO:0000256" key="5">
    <source>
        <dbReference type="ARBA" id="ARBA00082491"/>
    </source>
</evidence>
<dbReference type="Pfam" id="PF02298">
    <property type="entry name" value="Cu_bind_like"/>
    <property type="match status" value="1"/>
</dbReference>
<keyword evidence="2" id="KW-0186">Copper</keyword>
<feature type="domain" description="Phytocyanin" evidence="7">
    <location>
        <begin position="28"/>
        <end position="123"/>
    </location>
</feature>
<feature type="chain" id="PRO_5044864611" description="Basic blue protein" evidence="6">
    <location>
        <begin position="28"/>
        <end position="123"/>
    </location>
</feature>
<protein>
    <recommendedName>
        <fullName evidence="4">Basic blue protein</fullName>
    </recommendedName>
    <alternativeName>
        <fullName evidence="5">Plantacyanin</fullName>
    </alternativeName>
</protein>
<dbReference type="PANTHER" id="PTHR33021:SF424">
    <property type="entry name" value="BASIC BLUE PROTEIN"/>
    <property type="match status" value="1"/>
</dbReference>
<evidence type="ECO:0000313" key="9">
    <source>
        <dbReference type="Proteomes" id="UP001630127"/>
    </source>
</evidence>
<keyword evidence="6" id="KW-0732">Signal</keyword>
<evidence type="ECO:0000256" key="4">
    <source>
        <dbReference type="ARBA" id="ARBA00071970"/>
    </source>
</evidence>
<evidence type="ECO:0000256" key="3">
    <source>
        <dbReference type="ARBA" id="ARBA00023157"/>
    </source>
</evidence>
<accession>A0ABD2ZBA3</accession>
<dbReference type="GO" id="GO:0046872">
    <property type="term" value="F:metal ion binding"/>
    <property type="evidence" value="ECO:0007669"/>
    <property type="project" value="UniProtKB-KW"/>
</dbReference>
<reference evidence="8 9" key="1">
    <citation type="submission" date="2024-11" db="EMBL/GenBank/DDBJ databases">
        <title>A near-complete genome assembly of Cinchona calisaya.</title>
        <authorList>
            <person name="Lian D.C."/>
            <person name="Zhao X.W."/>
            <person name="Wei L."/>
        </authorList>
    </citation>
    <scope>NUCLEOTIDE SEQUENCE [LARGE SCALE GENOMIC DNA]</scope>
    <source>
        <tissue evidence="8">Nenye</tissue>
    </source>
</reference>
<feature type="signal peptide" evidence="6">
    <location>
        <begin position="1"/>
        <end position="27"/>
    </location>
</feature>
<dbReference type="AlphaFoldDB" id="A0ABD2ZBA3"/>
<evidence type="ECO:0000256" key="1">
    <source>
        <dbReference type="ARBA" id="ARBA00022723"/>
    </source>
</evidence>
<sequence>MSKAKVMTIFGMMVLLCALIQSNIASAATFTVGDSKGWTFNVAGWENGKSFKAGDVLVFNYPKGVHTVVGVGQNGYNTCNPSAGQVFTSGSDRITLKKGGNFFICGVDSHCKNFGMKIAVNAS</sequence>
<evidence type="ECO:0000259" key="7">
    <source>
        <dbReference type="PROSITE" id="PS51485"/>
    </source>
</evidence>